<dbReference type="InterPro" id="IPR041757">
    <property type="entry name" value="CysN_GTP-bd"/>
</dbReference>
<dbReference type="InterPro" id="IPR044139">
    <property type="entry name" value="CysN_NoDQ_III"/>
</dbReference>
<evidence type="ECO:0000256" key="2">
    <source>
        <dbReference type="ARBA" id="ARBA00022679"/>
    </source>
</evidence>
<dbReference type="PROSITE" id="PS00301">
    <property type="entry name" value="G_TR_1"/>
    <property type="match status" value="1"/>
</dbReference>
<dbReference type="Gene3D" id="2.40.30.10">
    <property type="entry name" value="Translation factors"/>
    <property type="match status" value="2"/>
</dbReference>
<evidence type="ECO:0000313" key="9">
    <source>
        <dbReference type="Proteomes" id="UP000600080"/>
    </source>
</evidence>
<keyword evidence="3 8" id="KW-0548">Nucleotidyltransferase</keyword>
<dbReference type="GeneID" id="301546247"/>
<dbReference type="InterPro" id="IPR009000">
    <property type="entry name" value="Transl_B-barrel_sf"/>
</dbReference>
<dbReference type="EC" id="2.7.7.4" evidence="1"/>
<dbReference type="PRINTS" id="PR00315">
    <property type="entry name" value="ELONGATNFCT"/>
</dbReference>
<dbReference type="InterPro" id="IPR011779">
    <property type="entry name" value="SO4_adenylTrfase_lsu"/>
</dbReference>
<evidence type="ECO:0000256" key="5">
    <source>
        <dbReference type="ARBA" id="ARBA00022840"/>
    </source>
</evidence>
<dbReference type="EMBL" id="BMND01000001">
    <property type="protein sequence ID" value="GGN32880.1"/>
    <property type="molecule type" value="Genomic_DNA"/>
</dbReference>
<keyword evidence="5" id="KW-0067">ATP-binding</keyword>
<evidence type="ECO:0000313" key="8">
    <source>
        <dbReference type="EMBL" id="GGN32880.1"/>
    </source>
</evidence>
<dbReference type="SUPFAM" id="SSF50447">
    <property type="entry name" value="Translation proteins"/>
    <property type="match status" value="1"/>
</dbReference>
<sequence>MTTPDATSLLSFATAGSVDDGKSTLVGRLLCDTRSVHTDQLADIERASRDRDGTEPDLALFSDGLRAEREQGITIDVAYRYFSTPRRRFVLADTPGHVQYTRNMVTGISHADLVVILADARNGVVEQTLRHVAISALLRVPQLVLAVNKMDLVDWDEQTFAGIARNFTEHAAILGAREVTAIPISALTGDNVVSPSSRMTWYRGPSLLSHLQTTPARPDLSKGPTRFPVQYVLRSGTTTCPQRGYAGRIASGRFRVGEAVTVLPSGQCTTIDAIDVLGRPVDIARAPQSVTLRLAGQLDVPRGDLIASGHDVPRTTREVRATVCHLHDHPLRSGDRLLLKHGSRTVRALVTEIIDRLDIATLEQRTGSGELRANDIGTVHLRTSEPLALDAYAHSPHTGSFVLIEPVRGDTYSAGLCWRQLKISAQRSRGILPGLGNRLTASP</sequence>
<dbReference type="InterPro" id="IPR031157">
    <property type="entry name" value="G_TR_CS"/>
</dbReference>
<evidence type="ECO:0000256" key="4">
    <source>
        <dbReference type="ARBA" id="ARBA00022741"/>
    </source>
</evidence>
<accession>A0ABQ2IWA7</accession>
<dbReference type="Pfam" id="PF00009">
    <property type="entry name" value="GTP_EFTU"/>
    <property type="match status" value="1"/>
</dbReference>
<dbReference type="InterPro" id="IPR050100">
    <property type="entry name" value="TRAFAC_GTPase_members"/>
</dbReference>
<organism evidence="8 9">
    <name type="scientific">Streptomyces kronopolitis</name>
    <dbReference type="NCBI Taxonomy" id="1612435"/>
    <lineage>
        <taxon>Bacteria</taxon>
        <taxon>Bacillati</taxon>
        <taxon>Actinomycetota</taxon>
        <taxon>Actinomycetes</taxon>
        <taxon>Kitasatosporales</taxon>
        <taxon>Streptomycetaceae</taxon>
        <taxon>Streptomyces</taxon>
    </lineage>
</organism>
<evidence type="ECO:0000256" key="3">
    <source>
        <dbReference type="ARBA" id="ARBA00022695"/>
    </source>
</evidence>
<dbReference type="Pfam" id="PF22594">
    <property type="entry name" value="GTP-eEF1A_C"/>
    <property type="match status" value="1"/>
</dbReference>
<gene>
    <name evidence="8" type="ORF">GCM10012285_03410</name>
</gene>
<dbReference type="Gene3D" id="3.40.50.300">
    <property type="entry name" value="P-loop containing nucleotide triphosphate hydrolases"/>
    <property type="match status" value="1"/>
</dbReference>
<proteinExistence type="predicted"/>
<dbReference type="NCBIfam" id="TIGR02034">
    <property type="entry name" value="CysN"/>
    <property type="match status" value="1"/>
</dbReference>
<dbReference type="CDD" id="cd04166">
    <property type="entry name" value="CysN_ATPS"/>
    <property type="match status" value="1"/>
</dbReference>
<dbReference type="CDD" id="cd04095">
    <property type="entry name" value="CysN_NoDQ_III"/>
    <property type="match status" value="1"/>
</dbReference>
<dbReference type="PROSITE" id="PS51722">
    <property type="entry name" value="G_TR_2"/>
    <property type="match status" value="1"/>
</dbReference>
<evidence type="ECO:0000256" key="1">
    <source>
        <dbReference type="ARBA" id="ARBA00012391"/>
    </source>
</evidence>
<dbReference type="InterPro" id="IPR000795">
    <property type="entry name" value="T_Tr_GTP-bd_dom"/>
</dbReference>
<dbReference type="InterPro" id="IPR054696">
    <property type="entry name" value="GTP-eEF1A_C"/>
</dbReference>
<reference evidence="9" key="1">
    <citation type="journal article" date="2019" name="Int. J. Syst. Evol. Microbiol.">
        <title>The Global Catalogue of Microorganisms (GCM) 10K type strain sequencing project: providing services to taxonomists for standard genome sequencing and annotation.</title>
        <authorList>
            <consortium name="The Broad Institute Genomics Platform"/>
            <consortium name="The Broad Institute Genome Sequencing Center for Infectious Disease"/>
            <person name="Wu L."/>
            <person name="Ma J."/>
        </authorList>
    </citation>
    <scope>NUCLEOTIDE SEQUENCE [LARGE SCALE GENOMIC DNA]</scope>
    <source>
        <strain evidence="9">CGMCC 4.7323</strain>
    </source>
</reference>
<feature type="domain" description="Tr-type G" evidence="7">
    <location>
        <begin position="7"/>
        <end position="219"/>
    </location>
</feature>
<dbReference type="GO" id="GO:0016779">
    <property type="term" value="F:nucleotidyltransferase activity"/>
    <property type="evidence" value="ECO:0007669"/>
    <property type="project" value="UniProtKB-KW"/>
</dbReference>
<dbReference type="InterPro" id="IPR027417">
    <property type="entry name" value="P-loop_NTPase"/>
</dbReference>
<dbReference type="SUPFAM" id="SSF52540">
    <property type="entry name" value="P-loop containing nucleoside triphosphate hydrolases"/>
    <property type="match status" value="1"/>
</dbReference>
<evidence type="ECO:0000259" key="7">
    <source>
        <dbReference type="PROSITE" id="PS51722"/>
    </source>
</evidence>
<protein>
    <recommendedName>
        <fullName evidence="1">sulfate adenylyltransferase</fullName>
        <ecNumber evidence="1">2.7.7.4</ecNumber>
    </recommendedName>
</protein>
<keyword evidence="2" id="KW-0808">Transferase</keyword>
<evidence type="ECO:0000256" key="6">
    <source>
        <dbReference type="ARBA" id="ARBA00023134"/>
    </source>
</evidence>
<dbReference type="PANTHER" id="PTHR23115">
    <property type="entry name" value="TRANSLATION FACTOR"/>
    <property type="match status" value="1"/>
</dbReference>
<dbReference type="InterPro" id="IPR009001">
    <property type="entry name" value="Transl_elong_EF1A/Init_IF2_C"/>
</dbReference>
<name>A0ABQ2IWA7_9ACTN</name>
<keyword evidence="9" id="KW-1185">Reference proteome</keyword>
<keyword evidence="4" id="KW-0547">Nucleotide-binding</keyword>
<keyword evidence="6" id="KW-0342">GTP-binding</keyword>
<dbReference type="SUPFAM" id="SSF50465">
    <property type="entry name" value="EF-Tu/eEF-1alpha/eIF2-gamma C-terminal domain"/>
    <property type="match status" value="1"/>
</dbReference>
<dbReference type="RefSeq" id="WP_189095659.1">
    <property type="nucleotide sequence ID" value="NZ_BMND01000001.1"/>
</dbReference>
<dbReference type="Proteomes" id="UP000600080">
    <property type="component" value="Unassembled WGS sequence"/>
</dbReference>
<comment type="caution">
    <text evidence="8">The sequence shown here is derived from an EMBL/GenBank/DDBJ whole genome shotgun (WGS) entry which is preliminary data.</text>
</comment>